<dbReference type="STRING" id="410332.SAMN04488550_2982"/>
<gene>
    <name evidence="2" type="ORF">GM1_024_00070</name>
</gene>
<dbReference type="InterPro" id="IPR039261">
    <property type="entry name" value="FNR_nucleotide-bd"/>
</dbReference>
<dbReference type="InterPro" id="IPR007037">
    <property type="entry name" value="SIP_rossman_dom"/>
</dbReference>
<dbReference type="EMBL" id="BAOP01000024">
    <property type="protein sequence ID" value="GAC80889.1"/>
    <property type="molecule type" value="Genomic_DNA"/>
</dbReference>
<dbReference type="InterPro" id="IPR036388">
    <property type="entry name" value="WH-like_DNA-bd_sf"/>
</dbReference>
<feature type="domain" description="FAD-binding FR-type" evidence="1">
    <location>
        <begin position="11"/>
        <end position="148"/>
    </location>
</feature>
<dbReference type="Pfam" id="PF04954">
    <property type="entry name" value="SIP"/>
    <property type="match status" value="1"/>
</dbReference>
<dbReference type="InterPro" id="IPR029063">
    <property type="entry name" value="SAM-dependent_MTases_sf"/>
</dbReference>
<keyword evidence="3" id="KW-1185">Reference proteome</keyword>
<name>M3VGG2_GORML</name>
<evidence type="ECO:0000259" key="1">
    <source>
        <dbReference type="PROSITE" id="PS51384"/>
    </source>
</evidence>
<comment type="caution">
    <text evidence="2">The sequence shown here is derived from an EMBL/GenBank/DDBJ whole genome shotgun (WGS) entry which is preliminary data.</text>
</comment>
<dbReference type="Gene3D" id="3.40.50.80">
    <property type="entry name" value="Nucleotide-binding domain of ferredoxin-NADP reductase (FNR) module"/>
    <property type="match status" value="1"/>
</dbReference>
<dbReference type="PROSITE" id="PS51384">
    <property type="entry name" value="FAD_FR"/>
    <property type="match status" value="1"/>
</dbReference>
<dbReference type="eggNOG" id="COG2375">
    <property type="taxonomic scope" value="Bacteria"/>
</dbReference>
<dbReference type="Gene3D" id="2.40.30.10">
    <property type="entry name" value="Translation factors"/>
    <property type="match status" value="1"/>
</dbReference>
<dbReference type="InterPro" id="IPR036390">
    <property type="entry name" value="WH_DNA-bd_sf"/>
</dbReference>
<sequence>MAQLRITPLPIILRRLIVLDVGDVTDRMRRVTLGGPELGCFERDGLSLPALTSEAFDDHVKLIFTAEGDIADALPAQRELGIEWGVSEHRLTRDYTPVHVDVEGGSMAFDFVVHSDGKDRGPAETWACAASPGDELWIVGPKSSTVVPADAEWALLAGDETAQPAVERFLLDRPIAGPARIVLTIADDSARRELPLGPDDTITWVVAAPGDRDALVAAVRAVTPPPGVAYVWAAAESRSLLAVRKYVARELAVPKDHVDITGYWHRREPEALPSSDESAVAVNRLELVESPVTWFAVRAALRLGLLELVDAHRPHRAALAAHLALPEGRIDPLVEVLVACGVLAEDNGRLVLGEVGDTLLTDPHEAEVFDGAEADKILALKDLAEALPTGRSVWETTTGQTFAAHVQSSSADFAELIDESSGRVFLMPAVAALTAFADQKTIAFCGPGAAVVADGLQAAGRVDGARTTIIGTSAEVDALRASSTGDHEYSDCPLVDGPPVDLLVGVDALSHLNDQEAAALLRSASGRASSVLLIESTSADALGTGELEEALVHLAAVGESPRNADRLSTVAEAAGWRIADTVALGWGVDAVTLTATT</sequence>
<dbReference type="SUPFAM" id="SSF46785">
    <property type="entry name" value="Winged helix' DNA-binding domain"/>
    <property type="match status" value="1"/>
</dbReference>
<dbReference type="Proteomes" id="UP000035009">
    <property type="component" value="Unassembled WGS sequence"/>
</dbReference>
<dbReference type="Gene3D" id="1.10.287.1350">
    <property type="match status" value="1"/>
</dbReference>
<dbReference type="CDD" id="cd06193">
    <property type="entry name" value="siderophore_interacting"/>
    <property type="match status" value="1"/>
</dbReference>
<reference evidence="2 3" key="1">
    <citation type="submission" date="2013-02" db="EMBL/GenBank/DDBJ databases">
        <title>Whole genome shotgun sequence of Gordonia malaquae NBRC 108250.</title>
        <authorList>
            <person name="Yoshida I."/>
            <person name="Hosoyama A."/>
            <person name="Tsuchikane K."/>
            <person name="Ando Y."/>
            <person name="Baba S."/>
            <person name="Ohji S."/>
            <person name="Hamada M."/>
            <person name="Tamura T."/>
            <person name="Yamazoe A."/>
            <person name="Yamazaki S."/>
            <person name="Fujita N."/>
        </authorList>
    </citation>
    <scope>NUCLEOTIDE SEQUENCE [LARGE SCALE GENOMIC DNA]</scope>
    <source>
        <strain evidence="2 3">NBRC 108250</strain>
    </source>
</reference>
<dbReference type="Pfam" id="PF08021">
    <property type="entry name" value="FAD_binding_9"/>
    <property type="match status" value="1"/>
</dbReference>
<dbReference type="PANTHER" id="PTHR30157">
    <property type="entry name" value="FERRIC REDUCTASE, NADPH-DEPENDENT"/>
    <property type="match status" value="1"/>
</dbReference>
<dbReference type="PANTHER" id="PTHR30157:SF0">
    <property type="entry name" value="NADPH-DEPENDENT FERRIC-CHELATE REDUCTASE"/>
    <property type="match status" value="1"/>
</dbReference>
<proteinExistence type="predicted"/>
<accession>M3VGG2</accession>
<dbReference type="Gene3D" id="1.10.10.10">
    <property type="entry name" value="Winged helix-like DNA-binding domain superfamily/Winged helix DNA-binding domain"/>
    <property type="match status" value="1"/>
</dbReference>
<dbReference type="InterPro" id="IPR017927">
    <property type="entry name" value="FAD-bd_FR_type"/>
</dbReference>
<dbReference type="OrthoDB" id="9814826at2"/>
<dbReference type="GO" id="GO:0016491">
    <property type="term" value="F:oxidoreductase activity"/>
    <property type="evidence" value="ECO:0007669"/>
    <property type="project" value="InterPro"/>
</dbReference>
<dbReference type="InterPro" id="IPR039374">
    <property type="entry name" value="SIP_fam"/>
</dbReference>
<evidence type="ECO:0000313" key="2">
    <source>
        <dbReference type="EMBL" id="GAC80889.1"/>
    </source>
</evidence>
<dbReference type="RefSeq" id="WP_008380222.1">
    <property type="nucleotide sequence ID" value="NZ_BAOP01000024.1"/>
</dbReference>
<dbReference type="InterPro" id="IPR017938">
    <property type="entry name" value="Riboflavin_synthase-like_b-brl"/>
</dbReference>
<dbReference type="Gene3D" id="3.40.50.150">
    <property type="entry name" value="Vaccinia Virus protein VP39"/>
    <property type="match status" value="1"/>
</dbReference>
<dbReference type="AlphaFoldDB" id="M3VGG2"/>
<dbReference type="SUPFAM" id="SSF63380">
    <property type="entry name" value="Riboflavin synthase domain-like"/>
    <property type="match status" value="1"/>
</dbReference>
<organism evidence="2 3">
    <name type="scientific">Gordonia malaquae NBRC 108250</name>
    <dbReference type="NCBI Taxonomy" id="1223542"/>
    <lineage>
        <taxon>Bacteria</taxon>
        <taxon>Bacillati</taxon>
        <taxon>Actinomycetota</taxon>
        <taxon>Actinomycetes</taxon>
        <taxon>Mycobacteriales</taxon>
        <taxon>Gordoniaceae</taxon>
        <taxon>Gordonia</taxon>
    </lineage>
</organism>
<dbReference type="InterPro" id="IPR013113">
    <property type="entry name" value="SIP_FAD-bd"/>
</dbReference>
<evidence type="ECO:0000313" key="3">
    <source>
        <dbReference type="Proteomes" id="UP000035009"/>
    </source>
</evidence>
<protein>
    <submittedName>
        <fullName evidence="2">Putative siderophore-interacting protein</fullName>
    </submittedName>
</protein>